<dbReference type="EMBL" id="ML739479">
    <property type="protein sequence ID" value="KAE8348481.1"/>
    <property type="molecule type" value="Genomic_DNA"/>
</dbReference>
<comment type="similarity">
    <text evidence="1">Belongs to the ankyrin SOCS box (ASB) family.</text>
</comment>
<keyword evidence="2" id="KW-0677">Repeat</keyword>
<evidence type="ECO:0000256" key="2">
    <source>
        <dbReference type="ARBA" id="ARBA00022737"/>
    </source>
</evidence>
<dbReference type="PANTHER" id="PTHR24136:SF15">
    <property type="entry name" value="ANK_REP_REGION DOMAIN-CONTAINING PROTEIN"/>
    <property type="match status" value="1"/>
</dbReference>
<gene>
    <name evidence="4" type="ORF">BDV28DRAFT_152792</name>
</gene>
<accession>A0A5N6YSS9</accession>
<dbReference type="InterPro" id="IPR036770">
    <property type="entry name" value="Ankyrin_rpt-contain_sf"/>
</dbReference>
<dbReference type="GO" id="GO:0016567">
    <property type="term" value="P:protein ubiquitination"/>
    <property type="evidence" value="ECO:0007669"/>
    <property type="project" value="TreeGrafter"/>
</dbReference>
<protein>
    <submittedName>
        <fullName evidence="4">Ankyrin</fullName>
    </submittedName>
</protein>
<evidence type="ECO:0000256" key="1">
    <source>
        <dbReference type="ARBA" id="ARBA00005949"/>
    </source>
</evidence>
<dbReference type="AlphaFoldDB" id="A0A5N6YSS9"/>
<proteinExistence type="inferred from homology"/>
<dbReference type="OrthoDB" id="341259at2759"/>
<dbReference type="PANTHER" id="PTHR24136">
    <property type="entry name" value="SOWAH (DROSOPHILA) HOMOLOG"/>
    <property type="match status" value="1"/>
</dbReference>
<keyword evidence="5" id="KW-1185">Reference proteome</keyword>
<dbReference type="Gene3D" id="1.25.40.20">
    <property type="entry name" value="Ankyrin repeat-containing domain"/>
    <property type="match status" value="2"/>
</dbReference>
<organism evidence="4 5">
    <name type="scientific">Aspergillus coremiiformis</name>
    <dbReference type="NCBI Taxonomy" id="138285"/>
    <lineage>
        <taxon>Eukaryota</taxon>
        <taxon>Fungi</taxon>
        <taxon>Dikarya</taxon>
        <taxon>Ascomycota</taxon>
        <taxon>Pezizomycotina</taxon>
        <taxon>Eurotiomycetes</taxon>
        <taxon>Eurotiomycetidae</taxon>
        <taxon>Eurotiales</taxon>
        <taxon>Aspergillaceae</taxon>
        <taxon>Aspergillus</taxon>
        <taxon>Aspergillus subgen. Circumdati</taxon>
    </lineage>
</organism>
<reference evidence="5" key="1">
    <citation type="submission" date="2019-04" db="EMBL/GenBank/DDBJ databases">
        <title>Friends and foes A comparative genomics studyof 23 Aspergillus species from section Flavi.</title>
        <authorList>
            <consortium name="DOE Joint Genome Institute"/>
            <person name="Kjaerbolling I."/>
            <person name="Vesth T."/>
            <person name="Frisvad J.C."/>
            <person name="Nybo J.L."/>
            <person name="Theobald S."/>
            <person name="Kildgaard S."/>
            <person name="Isbrandt T."/>
            <person name="Kuo A."/>
            <person name="Sato A."/>
            <person name="Lyhne E.K."/>
            <person name="Kogle M.E."/>
            <person name="Wiebenga A."/>
            <person name="Kun R.S."/>
            <person name="Lubbers R.J."/>
            <person name="Makela M.R."/>
            <person name="Barry K."/>
            <person name="Chovatia M."/>
            <person name="Clum A."/>
            <person name="Daum C."/>
            <person name="Haridas S."/>
            <person name="He G."/>
            <person name="LaButti K."/>
            <person name="Lipzen A."/>
            <person name="Mondo S."/>
            <person name="Riley R."/>
            <person name="Salamov A."/>
            <person name="Simmons B.A."/>
            <person name="Magnuson J.K."/>
            <person name="Henrissat B."/>
            <person name="Mortensen U.H."/>
            <person name="Larsen T.O."/>
            <person name="Devries R.P."/>
            <person name="Grigoriev I.V."/>
            <person name="Machida M."/>
            <person name="Baker S.E."/>
            <person name="Andersen M.R."/>
        </authorList>
    </citation>
    <scope>NUCLEOTIDE SEQUENCE [LARGE SCALE GENOMIC DNA]</scope>
    <source>
        <strain evidence="5">CBS 553.77</strain>
    </source>
</reference>
<dbReference type="SUPFAM" id="SSF48403">
    <property type="entry name" value="Ankyrin repeat"/>
    <property type="match status" value="1"/>
</dbReference>
<evidence type="ECO:0000313" key="5">
    <source>
        <dbReference type="Proteomes" id="UP000327118"/>
    </source>
</evidence>
<dbReference type="Proteomes" id="UP000327118">
    <property type="component" value="Unassembled WGS sequence"/>
</dbReference>
<dbReference type="InterPro" id="IPR051573">
    <property type="entry name" value="Ankyrin-SOCS_box_domain"/>
</dbReference>
<keyword evidence="3" id="KW-0040">ANK repeat</keyword>
<name>A0A5N6YSS9_9EURO</name>
<dbReference type="GO" id="GO:0045732">
    <property type="term" value="P:positive regulation of protein catabolic process"/>
    <property type="evidence" value="ECO:0007669"/>
    <property type="project" value="TreeGrafter"/>
</dbReference>
<evidence type="ECO:0000313" key="4">
    <source>
        <dbReference type="EMBL" id="KAE8348481.1"/>
    </source>
</evidence>
<evidence type="ECO:0000256" key="3">
    <source>
        <dbReference type="ARBA" id="ARBA00023043"/>
    </source>
</evidence>
<sequence>MASNYNSLVEAFHLTCEAGDLPKTQEALATRQLTAEDLDKGLALATKEAHFDLVATLFDTGACVSDWAVASLPGRRGVQQHPSIVRQYLDHGLDANANYHNGIPILVKMRNPAYARELLSRGANPNYSDPREVTPLHRAIHSSSEEAISLIGLLLAHRAKLEPDLLFEAVAPRVPQGELITRFLLAKGLDPNTPSVKWGNPLNRAIHSARPKIVKILLDAGADPTGQSAHPQYRGVGPLQIVKNIQSPKLQQAILTLLQSQGIDVGGDSGVERAR</sequence>